<dbReference type="EMBL" id="CAJNIZ010000914">
    <property type="protein sequence ID" value="CAE7178372.1"/>
    <property type="molecule type" value="Genomic_DNA"/>
</dbReference>
<accession>A0A812IXN3</accession>
<dbReference type="SUPFAM" id="SSF48403">
    <property type="entry name" value="Ankyrin repeat"/>
    <property type="match status" value="1"/>
</dbReference>
<dbReference type="Gene3D" id="1.25.40.20">
    <property type="entry name" value="Ankyrin repeat-containing domain"/>
    <property type="match status" value="1"/>
</dbReference>
<comment type="caution">
    <text evidence="2">The sequence shown here is derived from an EMBL/GenBank/DDBJ whole genome shotgun (WGS) entry which is preliminary data.</text>
</comment>
<dbReference type="PANTHER" id="PTHR24184:SF11">
    <property type="entry name" value="ANKYRIN REPEAT AND SOCS BOX CONTAINING 3"/>
    <property type="match status" value="1"/>
</dbReference>
<evidence type="ECO:0000313" key="3">
    <source>
        <dbReference type="Proteomes" id="UP000649617"/>
    </source>
</evidence>
<evidence type="ECO:0000313" key="2">
    <source>
        <dbReference type="EMBL" id="CAE7178372.1"/>
    </source>
</evidence>
<dbReference type="OrthoDB" id="684045at2759"/>
<keyword evidence="3" id="KW-1185">Reference proteome</keyword>
<feature type="compositionally biased region" description="Polar residues" evidence="1">
    <location>
        <begin position="360"/>
        <end position="375"/>
    </location>
</feature>
<proteinExistence type="predicted"/>
<protein>
    <submittedName>
        <fullName evidence="2">Uncharacterized protein</fullName>
    </submittedName>
</protein>
<name>A0A812IXN3_SYMPI</name>
<sequence>MKVGGKEVWWSRDDVEDNLAIGPSGDAAAEEVQKLRTQVYEEADVQEAPEATTAPAADEGEVYKGPAPTRPLVAGTGCVYEVVCDRLVIRTAPDPQAPMQGTRRRGLKLELFDWDPSRTWRRISTSLGPAWVQLDTEAGPNLRPKDVPFSQQPQHPLCQAAREGCLPDIQRFLSEGLSVNARDVDGQTPLMLAAQGYGWEGFVACVLLLEADADPNQTLSRPEEAGQREKLVRLEREKRAAAEREDFAEAGRLKQELDVLKRSLEDTGTTALSLAGDSAAADLLQMISTGTLCSDMQKLHAVYDDIQALPEPACKGIPGRVEALVRGAERKIQLNQKQPSPAAPPTARPALAPHSEASTEDSPSRATAATGQVKPQTPIEEPPAPAEVETNSEDDLPLLDTQVPEDSQGVVYRVVQDKAMVYEEASVSAEVLGVLVKNQLVEVFDYDRSRSFGRIEVCHRTTKFRERGWVLFMDEVQGDLLKAFRR</sequence>
<dbReference type="InterPro" id="IPR002110">
    <property type="entry name" value="Ankyrin_rpt"/>
</dbReference>
<reference evidence="2" key="1">
    <citation type="submission" date="2021-02" db="EMBL/GenBank/DDBJ databases">
        <authorList>
            <person name="Dougan E. K."/>
            <person name="Rhodes N."/>
            <person name="Thang M."/>
            <person name="Chan C."/>
        </authorList>
    </citation>
    <scope>NUCLEOTIDE SEQUENCE</scope>
</reference>
<feature type="region of interest" description="Disordered" evidence="1">
    <location>
        <begin position="333"/>
        <end position="391"/>
    </location>
</feature>
<feature type="region of interest" description="Disordered" evidence="1">
    <location>
        <begin position="42"/>
        <end position="64"/>
    </location>
</feature>
<dbReference type="PANTHER" id="PTHR24184">
    <property type="entry name" value="SI:CH211-189E2.2"/>
    <property type="match status" value="1"/>
</dbReference>
<feature type="compositionally biased region" description="Low complexity" evidence="1">
    <location>
        <begin position="48"/>
        <end position="57"/>
    </location>
</feature>
<dbReference type="Proteomes" id="UP000649617">
    <property type="component" value="Unassembled WGS sequence"/>
</dbReference>
<evidence type="ECO:0000256" key="1">
    <source>
        <dbReference type="SAM" id="MobiDB-lite"/>
    </source>
</evidence>
<gene>
    <name evidence="2" type="ORF">SPIL2461_LOCUS975</name>
</gene>
<dbReference type="AlphaFoldDB" id="A0A812IXN3"/>
<organism evidence="2 3">
    <name type="scientific">Symbiodinium pilosum</name>
    <name type="common">Dinoflagellate</name>
    <dbReference type="NCBI Taxonomy" id="2952"/>
    <lineage>
        <taxon>Eukaryota</taxon>
        <taxon>Sar</taxon>
        <taxon>Alveolata</taxon>
        <taxon>Dinophyceae</taxon>
        <taxon>Suessiales</taxon>
        <taxon>Symbiodiniaceae</taxon>
        <taxon>Symbiodinium</taxon>
    </lineage>
</organism>
<dbReference type="InterPro" id="IPR036770">
    <property type="entry name" value="Ankyrin_rpt-contain_sf"/>
</dbReference>
<dbReference type="Pfam" id="PF00023">
    <property type="entry name" value="Ank"/>
    <property type="match status" value="1"/>
</dbReference>